<protein>
    <submittedName>
        <fullName evidence="3">Aste57867_17989 protein</fullName>
    </submittedName>
</protein>
<dbReference type="EMBL" id="VJMH01006365">
    <property type="protein sequence ID" value="KAF0690629.1"/>
    <property type="molecule type" value="Genomic_DNA"/>
</dbReference>
<evidence type="ECO:0000256" key="1">
    <source>
        <dbReference type="SAM" id="MobiDB-lite"/>
    </source>
</evidence>
<gene>
    <name evidence="3" type="primary">Aste57867_17989</name>
    <name evidence="2" type="ORF">As57867_017927</name>
    <name evidence="3" type="ORF">ASTE57867_17989</name>
</gene>
<sequence>MDKTLRQKEYRQVVACSRSTPASRAGLAVGTRILSISSHPEKNLRPTKDDNSSPKTRNSRKWIKAVSAPEDDITRICLVQIMDPASTSGHPDLNRTLLMKRSKYYENAVISLAKKESQNDSLSSLEREIAIVSKMKFFDETWNSDDKFMHELDTAI</sequence>
<accession>A0A485LAM2</accession>
<evidence type="ECO:0000313" key="4">
    <source>
        <dbReference type="Proteomes" id="UP000332933"/>
    </source>
</evidence>
<feature type="region of interest" description="Disordered" evidence="1">
    <location>
        <begin position="38"/>
        <end position="61"/>
    </location>
</feature>
<reference evidence="3 4" key="1">
    <citation type="submission" date="2019-03" db="EMBL/GenBank/DDBJ databases">
        <authorList>
            <person name="Gaulin E."/>
            <person name="Dumas B."/>
        </authorList>
    </citation>
    <scope>NUCLEOTIDE SEQUENCE [LARGE SCALE GENOMIC DNA]</scope>
    <source>
        <strain evidence="3">CBS 568.67</strain>
    </source>
</reference>
<feature type="compositionally biased region" description="Basic and acidic residues" evidence="1">
    <location>
        <begin position="39"/>
        <end position="52"/>
    </location>
</feature>
<evidence type="ECO:0000313" key="2">
    <source>
        <dbReference type="EMBL" id="KAF0690629.1"/>
    </source>
</evidence>
<name>A0A485LAM2_9STRA</name>
<evidence type="ECO:0000313" key="3">
    <source>
        <dbReference type="EMBL" id="VFT94728.1"/>
    </source>
</evidence>
<dbReference type="EMBL" id="CAADRA010006386">
    <property type="protein sequence ID" value="VFT94728.1"/>
    <property type="molecule type" value="Genomic_DNA"/>
</dbReference>
<keyword evidence="4" id="KW-1185">Reference proteome</keyword>
<reference evidence="2" key="2">
    <citation type="submission" date="2019-06" db="EMBL/GenBank/DDBJ databases">
        <title>Genomics analysis of Aphanomyces spp. identifies a new class of oomycete effector associated with host adaptation.</title>
        <authorList>
            <person name="Gaulin E."/>
        </authorList>
    </citation>
    <scope>NUCLEOTIDE SEQUENCE</scope>
    <source>
        <strain evidence="2">CBS 578.67</strain>
    </source>
</reference>
<dbReference type="AlphaFoldDB" id="A0A485LAM2"/>
<proteinExistence type="predicted"/>
<dbReference type="Proteomes" id="UP000332933">
    <property type="component" value="Unassembled WGS sequence"/>
</dbReference>
<organism evidence="3 4">
    <name type="scientific">Aphanomyces stellatus</name>
    <dbReference type="NCBI Taxonomy" id="120398"/>
    <lineage>
        <taxon>Eukaryota</taxon>
        <taxon>Sar</taxon>
        <taxon>Stramenopiles</taxon>
        <taxon>Oomycota</taxon>
        <taxon>Saprolegniomycetes</taxon>
        <taxon>Saprolegniales</taxon>
        <taxon>Verrucalvaceae</taxon>
        <taxon>Aphanomyces</taxon>
    </lineage>
</organism>